<dbReference type="EMBL" id="FQNF01000101">
    <property type="protein sequence ID" value="SGZ41409.1"/>
    <property type="molecule type" value="Genomic_DNA"/>
</dbReference>
<protein>
    <recommendedName>
        <fullName evidence="9">DNA 3'-5' helicase</fullName>
        <ecNumber evidence="9">5.6.2.4</ecNumber>
    </recommendedName>
</protein>
<dbReference type="InterPro" id="IPR013986">
    <property type="entry name" value="DExx_box_DNA_helicase_dom_sf"/>
</dbReference>
<evidence type="ECO:0000256" key="2">
    <source>
        <dbReference type="ARBA" id="ARBA00022741"/>
    </source>
</evidence>
<comment type="similarity">
    <text evidence="1">Belongs to the helicase family. UvrD subfamily.</text>
</comment>
<evidence type="ECO:0000256" key="9">
    <source>
        <dbReference type="ARBA" id="ARBA00034808"/>
    </source>
</evidence>
<dbReference type="PROSITE" id="PS51217">
    <property type="entry name" value="UVRD_HELICASE_CTER"/>
    <property type="match status" value="1"/>
</dbReference>
<evidence type="ECO:0000256" key="7">
    <source>
        <dbReference type="ARBA" id="ARBA00023235"/>
    </source>
</evidence>
<evidence type="ECO:0000256" key="4">
    <source>
        <dbReference type="ARBA" id="ARBA00022806"/>
    </source>
</evidence>
<dbReference type="PANTHER" id="PTHR11070:SF2">
    <property type="entry name" value="ATP-DEPENDENT DNA HELICASE SRS2"/>
    <property type="match status" value="1"/>
</dbReference>
<dbReference type="GO" id="GO:0003677">
    <property type="term" value="F:DNA binding"/>
    <property type="evidence" value="ECO:0007669"/>
    <property type="project" value="UniProtKB-KW"/>
</dbReference>
<evidence type="ECO:0000256" key="11">
    <source>
        <dbReference type="PROSITE-ProRule" id="PRU00560"/>
    </source>
</evidence>
<evidence type="ECO:0000256" key="1">
    <source>
        <dbReference type="ARBA" id="ARBA00009922"/>
    </source>
</evidence>
<feature type="compositionally biased region" description="Polar residues" evidence="12">
    <location>
        <begin position="919"/>
        <end position="928"/>
    </location>
</feature>
<dbReference type="PANTHER" id="PTHR11070">
    <property type="entry name" value="UVRD / RECB / PCRA DNA HELICASE FAMILY MEMBER"/>
    <property type="match status" value="1"/>
</dbReference>
<dbReference type="PROSITE" id="PS51198">
    <property type="entry name" value="UVRD_HELICASE_ATP_BIND"/>
    <property type="match status" value="1"/>
</dbReference>
<sequence length="1048" mass="120840">MADFEFDSVLSTLNDLQREATQFHHKQLLQIKAPPGSGKTRIVISRLMYLVLVCNIPSNKIVVTTFGKKAANEIKERIIDLVPTDKRYLFMDLNVGTFHSLCLKLLMKHGYRLGYHNPTIISESEQKLILKNAIAALPDHLYDYYLTHQNIVQVAKWDKSEKKNSNQDTKHVLDFDVSSILKYISKLKSQGLVAEKYKQTSGRNLDQGILYFYEAYERDALEMQKVDFDDLLLHGYRLLKNHEETLPSYDHILVDEFQDTSALQLQIVLLWAKRAQSGITVVGDPDQCIYAFRDASPSNFKDMRYLCDHPVTVIPLNQNYRSSQKIIDCCQHIIKSDFNDSPSTDESTDDSNINEMFESALCGQFDTDFGPVYREFTSFDQEAMHISNEIKYLTSLPGDVMKYSEIAVLVRTNRQITTIEKHLITNYIPYRIIGSKGFLNFPEIVLFMNCLRLVVNFKNREKSMFSNKKTWILDILNEMENNGIGEVSLLNIHKYFAAKKGSDPIDLLLEIVEHEKIITNNKGKEYIKLFIKNFLIPSADFAMALDGTEEGLSRFFSFVYNRSGLERYYNDTLSKNEDEKSENDKKKDELRKSKHNRIMTLKEMFLGFKPLKTQQNNYSLSFVHEFIESIDMFPVEENGIDPGADEKKSNASDINDENNRVTICTVHKSKGLEWSTVFVPGCSEKIIPCLINNDDNNNNGERLTEENVSFENYKQPNASTSQMIQEEKRVFYVALSRAKHLLYITAIDNEEKREDDNRSSNKRTMIRSRFLRQELVDRLNAYSSVFSSIKSVKQLYEIKFIDFKSCLDSIKNNFSLKIFLKDYATYIEEKSWQMYWMGKKVYNLNGLDISKNISMVTSTMFSTGFMSAKQHVEQMDKDKSIKRVTTSNPVQGDSITSTLPSKNYAPRTKYVKKKRGLSIPTQETSAKSTDVIVSPRKRPDYAPKKDSEICRSPTRKPLKAPNSPTKQRSLKNNNGLDNLDISDLSINEDEGNPYVNVVIKTEKRDDELGSTQQRKKGQQKTIDQMFKLQRGKKRKRLDLSIETITLSD</sequence>
<dbReference type="InterPro" id="IPR014016">
    <property type="entry name" value="UvrD-like_ATP-bd"/>
</dbReference>
<comment type="catalytic activity">
    <reaction evidence="10">
        <text>ATP + H2O = ADP + phosphate + H(+)</text>
        <dbReference type="Rhea" id="RHEA:13065"/>
        <dbReference type="ChEBI" id="CHEBI:15377"/>
        <dbReference type="ChEBI" id="CHEBI:15378"/>
        <dbReference type="ChEBI" id="CHEBI:30616"/>
        <dbReference type="ChEBI" id="CHEBI:43474"/>
        <dbReference type="ChEBI" id="CHEBI:456216"/>
        <dbReference type="EC" id="5.6.2.4"/>
    </reaction>
</comment>
<evidence type="ECO:0000313" key="16">
    <source>
        <dbReference type="Proteomes" id="UP000183365"/>
    </source>
</evidence>
<evidence type="ECO:0000259" key="14">
    <source>
        <dbReference type="PROSITE" id="PS51217"/>
    </source>
</evidence>
<dbReference type="InterPro" id="IPR000212">
    <property type="entry name" value="DNA_helicase_UvrD/REP"/>
</dbReference>
<organism evidence="15 16">
    <name type="scientific">Hanseniaspora guilliermondii</name>
    <dbReference type="NCBI Taxonomy" id="56406"/>
    <lineage>
        <taxon>Eukaryota</taxon>
        <taxon>Fungi</taxon>
        <taxon>Dikarya</taxon>
        <taxon>Ascomycota</taxon>
        <taxon>Saccharomycotina</taxon>
        <taxon>Saccharomycetes</taxon>
        <taxon>Saccharomycodales</taxon>
        <taxon>Saccharomycodaceae</taxon>
        <taxon>Hanseniaspora</taxon>
    </lineage>
</organism>
<evidence type="ECO:0000256" key="6">
    <source>
        <dbReference type="ARBA" id="ARBA00023125"/>
    </source>
</evidence>
<dbReference type="EC" id="5.6.2.4" evidence="9"/>
<reference evidence="16" key="1">
    <citation type="submission" date="2016-11" db="EMBL/GenBank/DDBJ databases">
        <authorList>
            <person name="Guldener U."/>
        </authorList>
    </citation>
    <scope>NUCLEOTIDE SEQUENCE [LARGE SCALE GENOMIC DNA]</scope>
</reference>
<dbReference type="SUPFAM" id="SSF52540">
    <property type="entry name" value="P-loop containing nucleoside triphosphate hydrolases"/>
    <property type="match status" value="1"/>
</dbReference>
<evidence type="ECO:0000256" key="5">
    <source>
        <dbReference type="ARBA" id="ARBA00022840"/>
    </source>
</evidence>
<dbReference type="Gene3D" id="1.10.486.10">
    <property type="entry name" value="PCRA, domain 4"/>
    <property type="match status" value="1"/>
</dbReference>
<keyword evidence="4 11" id="KW-0347">Helicase</keyword>
<feature type="binding site" evidence="11">
    <location>
        <begin position="33"/>
        <end position="40"/>
    </location>
    <ligand>
        <name>ATP</name>
        <dbReference type="ChEBI" id="CHEBI:30616"/>
    </ligand>
</feature>
<evidence type="ECO:0000256" key="8">
    <source>
        <dbReference type="ARBA" id="ARBA00034617"/>
    </source>
</evidence>
<comment type="catalytic activity">
    <reaction evidence="8">
        <text>Couples ATP hydrolysis with the unwinding of duplex DNA by translocating in the 3'-5' direction.</text>
        <dbReference type="EC" id="5.6.2.4"/>
    </reaction>
</comment>
<dbReference type="GO" id="GO:0016787">
    <property type="term" value="F:hydrolase activity"/>
    <property type="evidence" value="ECO:0007669"/>
    <property type="project" value="UniProtKB-UniRule"/>
</dbReference>
<feature type="compositionally biased region" description="Polar residues" evidence="12">
    <location>
        <begin position="962"/>
        <end position="976"/>
    </location>
</feature>
<dbReference type="CDD" id="cd17932">
    <property type="entry name" value="DEXQc_UvrD"/>
    <property type="match status" value="1"/>
</dbReference>
<dbReference type="Pfam" id="PF00580">
    <property type="entry name" value="UvrD-helicase"/>
    <property type="match status" value="1"/>
</dbReference>
<evidence type="ECO:0000313" key="15">
    <source>
        <dbReference type="EMBL" id="SGZ41409.1"/>
    </source>
</evidence>
<keyword evidence="16" id="KW-1185">Reference proteome</keyword>
<evidence type="ECO:0000256" key="12">
    <source>
        <dbReference type="SAM" id="MobiDB-lite"/>
    </source>
</evidence>
<dbReference type="Proteomes" id="UP000183365">
    <property type="component" value="Unassembled WGS sequence"/>
</dbReference>
<feature type="region of interest" description="Disordered" evidence="12">
    <location>
        <begin position="877"/>
        <end position="977"/>
    </location>
</feature>
<gene>
    <name evidence="15" type="ORF">HGUI_03610</name>
</gene>
<name>A0A1L0CS55_9ASCO</name>
<keyword evidence="3 11" id="KW-0378">Hydrolase</keyword>
<keyword evidence="2 11" id="KW-0547">Nucleotide-binding</keyword>
<feature type="domain" description="UvrD-like helicase ATP-binding" evidence="13">
    <location>
        <begin position="12"/>
        <end position="323"/>
    </location>
</feature>
<dbReference type="InterPro" id="IPR014017">
    <property type="entry name" value="DNA_helicase_UvrD-like_C"/>
</dbReference>
<dbReference type="Pfam" id="PF13361">
    <property type="entry name" value="UvrD_C"/>
    <property type="match status" value="1"/>
</dbReference>
<dbReference type="OrthoDB" id="1470711at2759"/>
<dbReference type="VEuPathDB" id="FungiDB:HGUI_03610"/>
<keyword evidence="5 11" id="KW-0067">ATP-binding</keyword>
<dbReference type="GO" id="GO:0005524">
    <property type="term" value="F:ATP binding"/>
    <property type="evidence" value="ECO:0007669"/>
    <property type="project" value="UniProtKB-UniRule"/>
</dbReference>
<evidence type="ECO:0000256" key="10">
    <source>
        <dbReference type="ARBA" id="ARBA00048988"/>
    </source>
</evidence>
<feature type="compositionally biased region" description="Polar residues" evidence="12">
    <location>
        <begin position="883"/>
        <end position="901"/>
    </location>
</feature>
<dbReference type="Gene3D" id="1.10.10.160">
    <property type="match status" value="1"/>
</dbReference>
<keyword evidence="6" id="KW-0238">DNA-binding</keyword>
<dbReference type="InterPro" id="IPR027417">
    <property type="entry name" value="P-loop_NTPase"/>
</dbReference>
<dbReference type="GO" id="GO:0005634">
    <property type="term" value="C:nucleus"/>
    <property type="evidence" value="ECO:0007669"/>
    <property type="project" value="TreeGrafter"/>
</dbReference>
<proteinExistence type="inferred from homology"/>
<dbReference type="Gene3D" id="3.40.50.300">
    <property type="entry name" value="P-loop containing nucleotide triphosphate hydrolases"/>
    <property type="match status" value="2"/>
</dbReference>
<dbReference type="GO" id="GO:0043138">
    <property type="term" value="F:3'-5' DNA helicase activity"/>
    <property type="evidence" value="ECO:0007669"/>
    <property type="project" value="UniProtKB-EC"/>
</dbReference>
<dbReference type="AlphaFoldDB" id="A0A1L0CS55"/>
<evidence type="ECO:0000256" key="3">
    <source>
        <dbReference type="ARBA" id="ARBA00022801"/>
    </source>
</evidence>
<feature type="domain" description="UvrD-like helicase C-terminal" evidence="14">
    <location>
        <begin position="324"/>
        <end position="671"/>
    </location>
</feature>
<feature type="compositionally biased region" description="Basic and acidic residues" evidence="12">
    <location>
        <begin position="937"/>
        <end position="949"/>
    </location>
</feature>
<keyword evidence="7" id="KW-0413">Isomerase</keyword>
<accession>A0A1L0CS55</accession>
<evidence type="ECO:0000259" key="13">
    <source>
        <dbReference type="PROSITE" id="PS51198"/>
    </source>
</evidence>
<dbReference type="GO" id="GO:0000725">
    <property type="term" value="P:recombinational repair"/>
    <property type="evidence" value="ECO:0007669"/>
    <property type="project" value="TreeGrafter"/>
</dbReference>